<dbReference type="EMBL" id="JAAOMP010000126">
    <property type="protein sequence ID" value="MBU2760832.1"/>
    <property type="molecule type" value="Genomic_DNA"/>
</dbReference>
<evidence type="ECO:0000313" key="1">
    <source>
        <dbReference type="EMBL" id="MBU2760832.1"/>
    </source>
</evidence>
<dbReference type="Proteomes" id="UP000755654">
    <property type="component" value="Unassembled WGS sequence"/>
</dbReference>
<gene>
    <name evidence="1" type="ORF">HAP95_11840</name>
</gene>
<dbReference type="RefSeq" id="WP_215884406.1">
    <property type="nucleotide sequence ID" value="NZ_JAAOMP010000126.1"/>
</dbReference>
<organism evidence="1 2">
    <name type="scientific">Acidithiobacillus sulfurivorans</name>
    <dbReference type="NCBI Taxonomy" id="1958756"/>
    <lineage>
        <taxon>Bacteria</taxon>
        <taxon>Pseudomonadati</taxon>
        <taxon>Pseudomonadota</taxon>
        <taxon>Acidithiobacillia</taxon>
        <taxon>Acidithiobacillales</taxon>
        <taxon>Acidithiobacillaceae</taxon>
        <taxon>Acidithiobacillus</taxon>
    </lineage>
</organism>
<protein>
    <recommendedName>
        <fullName evidence="3">DUF4145 domain-containing protein</fullName>
    </recommendedName>
</protein>
<name>A0ABS6A033_9PROT</name>
<comment type="caution">
    <text evidence="1">The sequence shown here is derived from an EMBL/GenBank/DDBJ whole genome shotgun (WGS) entry which is preliminary data.</text>
</comment>
<reference evidence="1 2" key="1">
    <citation type="journal article" date="2021" name="ISME J.">
        <title>Genomic evolution of the class Acidithiobacillia: deep-branching Proteobacteria living in extreme acidic conditions.</title>
        <authorList>
            <person name="Moya-Beltran A."/>
            <person name="Beard S."/>
            <person name="Rojas-Villalobos C."/>
            <person name="Issotta F."/>
            <person name="Gallardo Y."/>
            <person name="Ulloa R."/>
            <person name="Giaveno A."/>
            <person name="Degli Esposti M."/>
            <person name="Johnson D.B."/>
            <person name="Quatrini R."/>
        </authorList>
    </citation>
    <scope>NUCLEOTIDE SEQUENCE [LARGE SCALE GENOMIC DNA]</scope>
    <source>
        <strain evidence="1 2">RW2</strain>
    </source>
</reference>
<sequence>MRSHHKLCSAIEWFSELIKGHKKTGSFLNRSDWSFLNVPVMRYPVSNIGNQSSITLSASGGNFEEKKQWNSNEIKSYINERVEELQKIIKLRTAFSFVLIATFADFLFCAISNQRSSSILLKKSFNDFLKCNHIDSLNNDNISSTLTQILRNGAIHNLSANPPTWKKEDLKNLYRVIMAHKIDCGKYKNLSVINDQYLIVIAEDMLDYLHRYVNMKCDDPTSMENIEQWFNEHPPIYPLTPASINLVKDNK</sequence>
<evidence type="ECO:0008006" key="3">
    <source>
        <dbReference type="Google" id="ProtNLM"/>
    </source>
</evidence>
<proteinExistence type="predicted"/>
<accession>A0ABS6A033</accession>
<evidence type="ECO:0000313" key="2">
    <source>
        <dbReference type="Proteomes" id="UP000755654"/>
    </source>
</evidence>
<keyword evidence="2" id="KW-1185">Reference proteome</keyword>